<accession>K7YP27</accession>
<dbReference type="KEGG" id="thal:A1OE_145"/>
<evidence type="ECO:0000313" key="1">
    <source>
        <dbReference type="EMBL" id="AFX98349.1"/>
    </source>
</evidence>
<proteinExistence type="predicted"/>
<reference evidence="1 2" key="1">
    <citation type="journal article" date="2012" name="Proc. Natl. Acad. Sci. U.S.A.">
        <title>Genome streamlining and chemical defense in a coral reef symbiosis.</title>
        <authorList>
            <person name="Kwan J.C."/>
            <person name="Donia M.S."/>
            <person name="Han A.W."/>
            <person name="Hirose E."/>
            <person name="Haygood M.G."/>
            <person name="Schmidt E.W."/>
        </authorList>
    </citation>
    <scope>NUCLEOTIDE SEQUENCE [LARGE SCALE GENOMIC DNA]</scope>
    <source>
        <strain evidence="1 2">L2</strain>
    </source>
</reference>
<evidence type="ECO:0000313" key="2">
    <source>
        <dbReference type="Proteomes" id="UP000010077"/>
    </source>
</evidence>
<dbReference type="HOGENOM" id="CLU_3286528_0_0_5"/>
<dbReference type="EMBL" id="CP003539">
    <property type="protein sequence ID" value="AFX98349.1"/>
    <property type="molecule type" value="Genomic_DNA"/>
</dbReference>
<dbReference type="Proteomes" id="UP000010077">
    <property type="component" value="Chromosome"/>
</dbReference>
<protein>
    <submittedName>
        <fullName evidence="1">Uncharacterized protein</fullName>
    </submittedName>
</protein>
<name>K7YP27_9PROT</name>
<keyword evidence="2" id="KW-1185">Reference proteome</keyword>
<gene>
    <name evidence="1" type="ORF">A1OE_145</name>
</gene>
<sequence length="40" mass="4722">MIILMMLISRYPSEFCLTLNCCLCPKINNYCYILLCELND</sequence>
<organism evidence="1 2">
    <name type="scientific">Candidatus Endolissoclinum faulkneri L2</name>
    <dbReference type="NCBI Taxonomy" id="1193729"/>
    <lineage>
        <taxon>Bacteria</taxon>
        <taxon>Pseudomonadati</taxon>
        <taxon>Pseudomonadota</taxon>
        <taxon>Alphaproteobacteria</taxon>
        <taxon>Rhodospirillales</taxon>
        <taxon>Rhodospirillaceae</taxon>
        <taxon>Candidatus Endolissoclinum</taxon>
    </lineage>
</organism>
<dbReference type="AlphaFoldDB" id="K7YP27"/>